<reference evidence="1 2" key="1">
    <citation type="journal article" date="2019" name="Nat. Ecol. Evol.">
        <title>Megaphylogeny resolves global patterns of mushroom evolution.</title>
        <authorList>
            <person name="Varga T."/>
            <person name="Krizsan K."/>
            <person name="Foldi C."/>
            <person name="Dima B."/>
            <person name="Sanchez-Garcia M."/>
            <person name="Sanchez-Ramirez S."/>
            <person name="Szollosi G.J."/>
            <person name="Szarkandi J.G."/>
            <person name="Papp V."/>
            <person name="Albert L."/>
            <person name="Andreopoulos W."/>
            <person name="Angelini C."/>
            <person name="Antonin V."/>
            <person name="Barry K.W."/>
            <person name="Bougher N.L."/>
            <person name="Buchanan P."/>
            <person name="Buyck B."/>
            <person name="Bense V."/>
            <person name="Catcheside P."/>
            <person name="Chovatia M."/>
            <person name="Cooper J."/>
            <person name="Damon W."/>
            <person name="Desjardin D."/>
            <person name="Finy P."/>
            <person name="Geml J."/>
            <person name="Haridas S."/>
            <person name="Hughes K."/>
            <person name="Justo A."/>
            <person name="Karasinski D."/>
            <person name="Kautmanova I."/>
            <person name="Kiss B."/>
            <person name="Kocsube S."/>
            <person name="Kotiranta H."/>
            <person name="LaButti K.M."/>
            <person name="Lechner B.E."/>
            <person name="Liimatainen K."/>
            <person name="Lipzen A."/>
            <person name="Lukacs Z."/>
            <person name="Mihaltcheva S."/>
            <person name="Morgado L.N."/>
            <person name="Niskanen T."/>
            <person name="Noordeloos M.E."/>
            <person name="Ohm R.A."/>
            <person name="Ortiz-Santana B."/>
            <person name="Ovrebo C."/>
            <person name="Racz N."/>
            <person name="Riley R."/>
            <person name="Savchenko A."/>
            <person name="Shiryaev A."/>
            <person name="Soop K."/>
            <person name="Spirin V."/>
            <person name="Szebenyi C."/>
            <person name="Tomsovsky M."/>
            <person name="Tulloss R.E."/>
            <person name="Uehling J."/>
            <person name="Grigoriev I.V."/>
            <person name="Vagvolgyi C."/>
            <person name="Papp T."/>
            <person name="Martin F.M."/>
            <person name="Miettinen O."/>
            <person name="Hibbett D.S."/>
            <person name="Nagy L.G."/>
        </authorList>
    </citation>
    <scope>NUCLEOTIDE SEQUENCE [LARGE SCALE GENOMIC DNA]</scope>
    <source>
        <strain evidence="1 2">NL-1719</strain>
    </source>
</reference>
<dbReference type="Proteomes" id="UP000308600">
    <property type="component" value="Unassembled WGS sequence"/>
</dbReference>
<keyword evidence="2" id="KW-1185">Reference proteome</keyword>
<name>A0ACD3BA54_9AGAR</name>
<dbReference type="EMBL" id="ML208264">
    <property type="protein sequence ID" value="TFK75203.1"/>
    <property type="molecule type" value="Genomic_DNA"/>
</dbReference>
<sequence length="312" mass="35297">MSNLKTYLAEKYMSGPKADAILAKAPQKKKKRKVDKTSSVAGASSFIRDEDGGFGDQNPEDADEDHSEAVVASDRGFKKRKVIKPEEGSGWETIQEGWTIKKEETPPPGEDEAPMVVDEEPLMRGGLVSAKHLKKVLPQSRVEEMTATEEEIARAQETVYRDATGRKIDTKAARADAARLKREREEKEAQKMEWGKGLVQRDEQDKRRKELEKQKTTAFARRIDDADLNEEQKSKELWNDPAAAFLTKKRGKGPRKPEYSGPPPPPNRFGIKPGYRWDGVDRGTGFEKKLFQSVNERKRKGAESHNWSVEDM</sequence>
<proteinExistence type="predicted"/>
<organism evidence="1 2">
    <name type="scientific">Pluteus cervinus</name>
    <dbReference type="NCBI Taxonomy" id="181527"/>
    <lineage>
        <taxon>Eukaryota</taxon>
        <taxon>Fungi</taxon>
        <taxon>Dikarya</taxon>
        <taxon>Basidiomycota</taxon>
        <taxon>Agaricomycotina</taxon>
        <taxon>Agaricomycetes</taxon>
        <taxon>Agaricomycetidae</taxon>
        <taxon>Agaricales</taxon>
        <taxon>Pluteineae</taxon>
        <taxon>Pluteaceae</taxon>
        <taxon>Pluteus</taxon>
    </lineage>
</organism>
<gene>
    <name evidence="1" type="ORF">BDN72DRAFT_758499</name>
</gene>
<accession>A0ACD3BA54</accession>
<evidence type="ECO:0000313" key="1">
    <source>
        <dbReference type="EMBL" id="TFK75203.1"/>
    </source>
</evidence>
<evidence type="ECO:0000313" key="2">
    <source>
        <dbReference type="Proteomes" id="UP000308600"/>
    </source>
</evidence>
<protein>
    <submittedName>
        <fullName evidence="1">Pre-mRNA-splicing factor CWC26</fullName>
    </submittedName>
</protein>